<evidence type="ECO:0000256" key="3">
    <source>
        <dbReference type="ARBA" id="ARBA00022475"/>
    </source>
</evidence>
<evidence type="ECO:0000256" key="4">
    <source>
        <dbReference type="ARBA" id="ARBA00022519"/>
    </source>
</evidence>
<name>A0A6L6ITX6_9RHOB</name>
<comment type="function">
    <text evidence="9">Part of the tripartite ATP-independent periplasmic (TRAP) transport system.</text>
</comment>
<feature type="transmembrane region" description="Helical" evidence="9">
    <location>
        <begin position="88"/>
        <end position="109"/>
    </location>
</feature>
<dbReference type="GO" id="GO:0005886">
    <property type="term" value="C:plasma membrane"/>
    <property type="evidence" value="ECO:0007669"/>
    <property type="project" value="UniProtKB-SubCell"/>
</dbReference>
<keyword evidence="4 9" id="KW-0997">Cell inner membrane</keyword>
<proteinExistence type="inferred from homology"/>
<evidence type="ECO:0000256" key="8">
    <source>
        <dbReference type="ARBA" id="ARBA00038436"/>
    </source>
</evidence>
<keyword evidence="3" id="KW-1003">Cell membrane</keyword>
<comment type="caution">
    <text evidence="11">The sequence shown here is derived from an EMBL/GenBank/DDBJ whole genome shotgun (WGS) entry which is preliminary data.</text>
</comment>
<dbReference type="Pfam" id="PF04290">
    <property type="entry name" value="DctQ"/>
    <property type="match status" value="1"/>
</dbReference>
<accession>A0A6L6ITX6</accession>
<feature type="transmembrane region" description="Helical" evidence="9">
    <location>
        <begin position="129"/>
        <end position="147"/>
    </location>
</feature>
<evidence type="ECO:0000313" key="12">
    <source>
        <dbReference type="Proteomes" id="UP000478740"/>
    </source>
</evidence>
<reference evidence="11 12" key="1">
    <citation type="submission" date="2019-11" db="EMBL/GenBank/DDBJ databases">
        <authorList>
            <person name="Dong K."/>
        </authorList>
    </citation>
    <scope>NUCLEOTIDE SEQUENCE [LARGE SCALE GENOMIC DNA]</scope>
    <source>
        <strain evidence="11 12">DK608</strain>
    </source>
</reference>
<evidence type="ECO:0000259" key="10">
    <source>
        <dbReference type="Pfam" id="PF04290"/>
    </source>
</evidence>
<evidence type="ECO:0000256" key="1">
    <source>
        <dbReference type="ARBA" id="ARBA00004429"/>
    </source>
</evidence>
<evidence type="ECO:0000313" key="11">
    <source>
        <dbReference type="EMBL" id="MTH63985.1"/>
    </source>
</evidence>
<keyword evidence="7 9" id="KW-0472">Membrane</keyword>
<dbReference type="AlphaFoldDB" id="A0A6L6ITX6"/>
<comment type="similarity">
    <text evidence="8 9">Belongs to the TRAP transporter small permease family.</text>
</comment>
<comment type="subunit">
    <text evidence="9">The complex comprises the extracytoplasmic solute receptor protein and the two transmembrane proteins.</text>
</comment>
<evidence type="ECO:0000256" key="7">
    <source>
        <dbReference type="ARBA" id="ARBA00023136"/>
    </source>
</evidence>
<evidence type="ECO:0000256" key="9">
    <source>
        <dbReference type="RuleBase" id="RU369079"/>
    </source>
</evidence>
<evidence type="ECO:0000256" key="2">
    <source>
        <dbReference type="ARBA" id="ARBA00022448"/>
    </source>
</evidence>
<keyword evidence="2 9" id="KW-0813">Transport</keyword>
<dbReference type="Proteomes" id="UP000478740">
    <property type="component" value="Unassembled WGS sequence"/>
</dbReference>
<dbReference type="GO" id="GO:0022857">
    <property type="term" value="F:transmembrane transporter activity"/>
    <property type="evidence" value="ECO:0007669"/>
    <property type="project" value="UniProtKB-UniRule"/>
</dbReference>
<feature type="transmembrane region" description="Helical" evidence="9">
    <location>
        <begin position="17"/>
        <end position="39"/>
    </location>
</feature>
<keyword evidence="5 9" id="KW-0812">Transmembrane</keyword>
<dbReference type="PANTHER" id="PTHR35011:SF2">
    <property type="entry name" value="2,3-DIKETO-L-GULONATE TRAP TRANSPORTER SMALL PERMEASE PROTEIN YIAM"/>
    <property type="match status" value="1"/>
</dbReference>
<comment type="subcellular location">
    <subcellularLocation>
        <location evidence="1 9">Cell inner membrane</location>
        <topology evidence="1 9">Multi-pass membrane protein</topology>
    </subcellularLocation>
</comment>
<protein>
    <recommendedName>
        <fullName evidence="9">TRAP transporter small permease protein</fullName>
    </recommendedName>
</protein>
<dbReference type="PANTHER" id="PTHR35011">
    <property type="entry name" value="2,3-DIKETO-L-GULONATE TRAP TRANSPORTER SMALL PERMEASE PROTEIN YIAM"/>
    <property type="match status" value="1"/>
</dbReference>
<dbReference type="RefSeq" id="WP_155043858.1">
    <property type="nucleotide sequence ID" value="NZ_WMIH01000004.1"/>
</dbReference>
<evidence type="ECO:0000256" key="5">
    <source>
        <dbReference type="ARBA" id="ARBA00022692"/>
    </source>
</evidence>
<organism evidence="11 12">
    <name type="scientific">Paracoccus shanxieyensis</name>
    <dbReference type="NCBI Taxonomy" id="2675752"/>
    <lineage>
        <taxon>Bacteria</taxon>
        <taxon>Pseudomonadati</taxon>
        <taxon>Pseudomonadota</taxon>
        <taxon>Alphaproteobacteria</taxon>
        <taxon>Rhodobacterales</taxon>
        <taxon>Paracoccaceae</taxon>
        <taxon>Paracoccus</taxon>
    </lineage>
</organism>
<keyword evidence="6 9" id="KW-1133">Transmembrane helix</keyword>
<feature type="transmembrane region" description="Helical" evidence="9">
    <location>
        <begin position="51"/>
        <end position="67"/>
    </location>
</feature>
<sequence>MSLPKAAAWLRRRAENVVVLMLLAMFLVFLLQIVSRYVLNWPIGWTHEISVLLWIWLVLFGAAFVVPDTEEMRFDLIYGAVGARTRRIMALITGIVTVVALVTAMPATWDYVSFMRVESTAYLGIPFNWAYAIYVIFAVAMIVRHLWIGFRAIYGKAPKAYDPTKASSGV</sequence>
<gene>
    <name evidence="11" type="ORF">GL284_06870</name>
</gene>
<dbReference type="InterPro" id="IPR055348">
    <property type="entry name" value="DctQ"/>
</dbReference>
<dbReference type="InterPro" id="IPR007387">
    <property type="entry name" value="TRAP_DctQ"/>
</dbReference>
<dbReference type="EMBL" id="WMII01000005">
    <property type="protein sequence ID" value="MTH63985.1"/>
    <property type="molecule type" value="Genomic_DNA"/>
</dbReference>
<keyword evidence="12" id="KW-1185">Reference proteome</keyword>
<dbReference type="GO" id="GO:0015740">
    <property type="term" value="P:C4-dicarboxylate transport"/>
    <property type="evidence" value="ECO:0007669"/>
    <property type="project" value="TreeGrafter"/>
</dbReference>
<feature type="domain" description="Tripartite ATP-independent periplasmic transporters DctQ component" evidence="10">
    <location>
        <begin position="25"/>
        <end position="146"/>
    </location>
</feature>
<evidence type="ECO:0000256" key="6">
    <source>
        <dbReference type="ARBA" id="ARBA00022989"/>
    </source>
</evidence>